<proteinExistence type="predicted"/>
<sequence>MEGRSGVRRREEKKPTGAGFVAGTERGWKRPRGSERKEGLETEQWPETEMDTAGAGGAASRSS</sequence>
<organism evidence="2">
    <name type="scientific">Arundo donax</name>
    <name type="common">Giant reed</name>
    <name type="synonym">Donax arundinaceus</name>
    <dbReference type="NCBI Taxonomy" id="35708"/>
    <lineage>
        <taxon>Eukaryota</taxon>
        <taxon>Viridiplantae</taxon>
        <taxon>Streptophyta</taxon>
        <taxon>Embryophyta</taxon>
        <taxon>Tracheophyta</taxon>
        <taxon>Spermatophyta</taxon>
        <taxon>Magnoliopsida</taxon>
        <taxon>Liliopsida</taxon>
        <taxon>Poales</taxon>
        <taxon>Poaceae</taxon>
        <taxon>PACMAD clade</taxon>
        <taxon>Arundinoideae</taxon>
        <taxon>Arundineae</taxon>
        <taxon>Arundo</taxon>
    </lineage>
</organism>
<accession>A0A0A9DNH4</accession>
<dbReference type="EMBL" id="GBRH01212563">
    <property type="protein sequence ID" value="JAD85332.1"/>
    <property type="molecule type" value="Transcribed_RNA"/>
</dbReference>
<evidence type="ECO:0000256" key="1">
    <source>
        <dbReference type="SAM" id="MobiDB-lite"/>
    </source>
</evidence>
<name>A0A0A9DNH4_ARUDO</name>
<reference evidence="2" key="1">
    <citation type="submission" date="2014-09" db="EMBL/GenBank/DDBJ databases">
        <authorList>
            <person name="Magalhaes I.L.F."/>
            <person name="Oliveira U."/>
            <person name="Santos F.R."/>
            <person name="Vidigal T.H.D.A."/>
            <person name="Brescovit A.D."/>
            <person name="Santos A.J."/>
        </authorList>
    </citation>
    <scope>NUCLEOTIDE SEQUENCE</scope>
    <source>
        <tissue evidence="2">Shoot tissue taken approximately 20 cm above the soil surface</tissue>
    </source>
</reference>
<feature type="region of interest" description="Disordered" evidence="1">
    <location>
        <begin position="1"/>
        <end position="63"/>
    </location>
</feature>
<feature type="compositionally biased region" description="Basic and acidic residues" evidence="1">
    <location>
        <begin position="26"/>
        <end position="40"/>
    </location>
</feature>
<reference evidence="2" key="2">
    <citation type="journal article" date="2015" name="Data Brief">
        <title>Shoot transcriptome of the giant reed, Arundo donax.</title>
        <authorList>
            <person name="Barrero R.A."/>
            <person name="Guerrero F.D."/>
            <person name="Moolhuijzen P."/>
            <person name="Goolsby J.A."/>
            <person name="Tidwell J."/>
            <person name="Bellgard S.E."/>
            <person name="Bellgard M.I."/>
        </authorList>
    </citation>
    <scope>NUCLEOTIDE SEQUENCE</scope>
    <source>
        <tissue evidence="2">Shoot tissue taken approximately 20 cm above the soil surface</tissue>
    </source>
</reference>
<protein>
    <submittedName>
        <fullName evidence="2">Uncharacterized protein</fullName>
    </submittedName>
</protein>
<evidence type="ECO:0000313" key="2">
    <source>
        <dbReference type="EMBL" id="JAD85332.1"/>
    </source>
</evidence>
<feature type="compositionally biased region" description="Basic and acidic residues" evidence="1">
    <location>
        <begin position="1"/>
        <end position="15"/>
    </location>
</feature>
<dbReference type="AlphaFoldDB" id="A0A0A9DNH4"/>